<dbReference type="PANTHER" id="PTHR12143:SF43">
    <property type="entry name" value="PUTATIVE-RELATED"/>
    <property type="match status" value="1"/>
</dbReference>
<evidence type="ECO:0000259" key="2">
    <source>
        <dbReference type="Pfam" id="PF07971"/>
    </source>
</evidence>
<dbReference type="NCBIfam" id="TIGR01180">
    <property type="entry name" value="aman2_put"/>
    <property type="match status" value="1"/>
</dbReference>
<dbReference type="AlphaFoldDB" id="A0A3G9GDK3"/>
<dbReference type="InterPro" id="IPR014718">
    <property type="entry name" value="GH-type_carb-bd"/>
</dbReference>
<dbReference type="PANTHER" id="PTHR12143">
    <property type="entry name" value="PEPTIDE N-GLYCANASE PNGASE -RELATED"/>
    <property type="match status" value="1"/>
</dbReference>
<name>A0A3G9GDK3_9CAUL</name>
<evidence type="ECO:0000256" key="1">
    <source>
        <dbReference type="SAM" id="SignalP"/>
    </source>
</evidence>
<feature type="domain" description="Glycosyl hydrolase family 92 N-terminal" evidence="3">
    <location>
        <begin position="42"/>
        <end position="298"/>
    </location>
</feature>
<dbReference type="RefSeq" id="WP_126424364.1">
    <property type="nucleotide sequence ID" value="NZ_AP018829.1"/>
</dbReference>
<keyword evidence="4" id="KW-0614">Plasmid</keyword>
<evidence type="ECO:0000259" key="3">
    <source>
        <dbReference type="Pfam" id="PF17678"/>
    </source>
</evidence>
<dbReference type="Gene3D" id="3.30.2080.10">
    <property type="entry name" value="GH92 mannosidase domain"/>
    <property type="match status" value="1"/>
</dbReference>
<geneLocation type="plasmid" evidence="5">
    <name>pasem-1 dna</name>
</geneLocation>
<dbReference type="GO" id="GO:0000224">
    <property type="term" value="F:peptide-N4-(N-acetyl-beta-glucosaminyl)asparagine amidase activity"/>
    <property type="evidence" value="ECO:0007669"/>
    <property type="project" value="TreeGrafter"/>
</dbReference>
<dbReference type="GO" id="GO:0005829">
    <property type="term" value="C:cytosol"/>
    <property type="evidence" value="ECO:0007669"/>
    <property type="project" value="TreeGrafter"/>
</dbReference>
<protein>
    <submittedName>
        <fullName evidence="4">Alpha-1,2-mannosidase</fullName>
    </submittedName>
</protein>
<dbReference type="SUPFAM" id="SSF48208">
    <property type="entry name" value="Six-hairpin glycosidases"/>
    <property type="match status" value="1"/>
</dbReference>
<keyword evidence="1" id="KW-0732">Signal</keyword>
<dbReference type="InterPro" id="IPR005887">
    <property type="entry name" value="GH92_a_mannosidase_put"/>
</dbReference>
<dbReference type="InterPro" id="IPR050883">
    <property type="entry name" value="PNGase"/>
</dbReference>
<evidence type="ECO:0000313" key="5">
    <source>
        <dbReference type="Proteomes" id="UP000278756"/>
    </source>
</evidence>
<dbReference type="EMBL" id="AP018829">
    <property type="protein sequence ID" value="BBF82748.1"/>
    <property type="molecule type" value="Genomic_DNA"/>
</dbReference>
<dbReference type="GO" id="GO:0030246">
    <property type="term" value="F:carbohydrate binding"/>
    <property type="evidence" value="ECO:0007669"/>
    <property type="project" value="InterPro"/>
</dbReference>
<dbReference type="InterPro" id="IPR012939">
    <property type="entry name" value="Glyco_hydro_92"/>
</dbReference>
<reference evidence="5" key="1">
    <citation type="journal article" date="2017" name="Biotechnol. Biofuels">
        <title>Evaluation of environmental bacterial communities as a factor affecting the growth of duckweed Lemna minor.</title>
        <authorList>
            <person name="Ishizawa H."/>
            <person name="Kuroda M."/>
            <person name="Morikawa M."/>
            <person name="Ike M."/>
        </authorList>
    </citation>
    <scope>NUCLEOTIDE SEQUENCE [LARGE SCALE GENOMIC DNA]</scope>
    <source>
        <strain evidence="5">M6</strain>
    </source>
</reference>
<dbReference type="Gene3D" id="1.20.1610.10">
    <property type="entry name" value="alpha-1,2-mannosidases domains"/>
    <property type="match status" value="1"/>
</dbReference>
<evidence type="ECO:0000313" key="4">
    <source>
        <dbReference type="EMBL" id="BBF82748.1"/>
    </source>
</evidence>
<feature type="domain" description="Glycosyl hydrolase family 92" evidence="2">
    <location>
        <begin position="304"/>
        <end position="752"/>
    </location>
</feature>
<proteinExistence type="predicted"/>
<accession>A0A3G9GDK3</accession>
<sequence>MSYGLKRSGSVCALVMAAALFTLSVPALAQPTATPDYTALANPFVGVDDGGNTVPGAGIPFGFISLSPDTANGDTNGYDSKSAILGFSFTHVTGTGGTSKYGNFRVTPTSGELGVNHLVFAKHDETASPGYYAVTLANEPAKAVRVELTASRLVGFQRVTFPKGAPGQFVLDATSVIGLRGSGQRTTAAQVEVVDDHTLSGWASFEGGWNPAPYKLYFYAVFDRPAVKYGAWKARQGEAQIQAGIGRLDGGNQTKSAANRQGLMIEYDTEQEFSNRLGGFMTFDTANNSVVQMKLAVSFISVEKAKANLAAELPGWDFDAQHAKARDLWNGALAKIEVEGGDDTQRRNFYSGLYRSHTMPHDLSGENVWWNSTEPHYEDFYTLWDTFRTLHPLMTIIQPQRQRDMIRSLIDTYAHTGWLPDSRIAGANGMTQGGSNGDVLIADAVVKNLGGFDVKQAYAALRKDGEVESDKPFLRGRVLKDYLSLGYVSLSQTRSASRTLEYAYNDFAIASVAAHLGEKADQARYLKRAEAWKKLWDDDLGCIRPRYADGRWLENFTCTYDYPDKSGPWWEAPFYEGNSLQYSTYVPHDVEGLMAKTGGREGFVRWLDRLFDEGYYVQGNEPDILAPWLYIHAGRPDRTAERVRRILSVHYKPTRNGLPGNDDAGTMSSWYVWASLGLYPNAGQPFYYIGSPLFRKTTIHLEGGKTFQIIAPKTSEANLYIVGARLNGKAIDRAWLTHAELSKGGTLELDMAAQPSGWATRFTRSK</sequence>
<reference evidence="5" key="2">
    <citation type="journal article" date="2017" name="Plant Physiol. Biochem.">
        <title>Differential oxidative and antioxidative response of duckweed Lemna minor toward plant growth promoting/inhibiting bacteria.</title>
        <authorList>
            <person name="Ishizawa H."/>
            <person name="Kuroda M."/>
            <person name="Morikawa M."/>
            <person name="Ike M."/>
        </authorList>
    </citation>
    <scope>NUCLEOTIDE SEQUENCE [LARGE SCALE GENOMIC DNA]</scope>
    <source>
        <strain evidence="5">M6</strain>
    </source>
</reference>
<feature type="chain" id="PRO_5018018753" evidence="1">
    <location>
        <begin position="30"/>
        <end position="766"/>
    </location>
</feature>
<dbReference type="OrthoDB" id="9804511at2"/>
<dbReference type="Gene3D" id="1.20.1050.60">
    <property type="entry name" value="alpha-1,2-mannosidase"/>
    <property type="match status" value="1"/>
</dbReference>
<organism evidence="4 5">
    <name type="scientific">Asticcacaulis excentricus</name>
    <dbReference type="NCBI Taxonomy" id="78587"/>
    <lineage>
        <taxon>Bacteria</taxon>
        <taxon>Pseudomonadati</taxon>
        <taxon>Pseudomonadota</taxon>
        <taxon>Alphaproteobacteria</taxon>
        <taxon>Caulobacterales</taxon>
        <taxon>Caulobacteraceae</taxon>
        <taxon>Asticcacaulis</taxon>
    </lineage>
</organism>
<gene>
    <name evidence="4" type="ORF">EM6_3389</name>
</gene>
<dbReference type="Pfam" id="PF07971">
    <property type="entry name" value="Glyco_hydro_92"/>
    <property type="match status" value="1"/>
</dbReference>
<dbReference type="Gene3D" id="2.70.98.10">
    <property type="match status" value="1"/>
</dbReference>
<dbReference type="Proteomes" id="UP000278756">
    <property type="component" value="Plasmid pASEM-1"/>
</dbReference>
<dbReference type="GO" id="GO:0006516">
    <property type="term" value="P:glycoprotein catabolic process"/>
    <property type="evidence" value="ECO:0007669"/>
    <property type="project" value="TreeGrafter"/>
</dbReference>
<dbReference type="InterPro" id="IPR041371">
    <property type="entry name" value="GH92_N"/>
</dbReference>
<feature type="signal peptide" evidence="1">
    <location>
        <begin position="1"/>
        <end position="29"/>
    </location>
</feature>
<dbReference type="FunFam" id="3.30.2080.10:FF:000001">
    <property type="entry name" value="Alpha-1,2-mannosidase subfamily"/>
    <property type="match status" value="1"/>
</dbReference>
<dbReference type="InterPro" id="IPR008928">
    <property type="entry name" value="6-hairpin_glycosidase_sf"/>
</dbReference>
<dbReference type="GO" id="GO:0005975">
    <property type="term" value="P:carbohydrate metabolic process"/>
    <property type="evidence" value="ECO:0007669"/>
    <property type="project" value="InterPro"/>
</dbReference>
<dbReference type="Pfam" id="PF17678">
    <property type="entry name" value="Glyco_hydro_92N"/>
    <property type="match status" value="1"/>
</dbReference>